<feature type="domain" description="CHK kinase-like" evidence="1">
    <location>
        <begin position="154"/>
        <end position="352"/>
    </location>
</feature>
<dbReference type="Proteomes" id="UP001152747">
    <property type="component" value="Unassembled WGS sequence"/>
</dbReference>
<dbReference type="Pfam" id="PF07914">
    <property type="entry name" value="DUF1679"/>
    <property type="match status" value="1"/>
</dbReference>
<sequence length="432" mass="49242">MSLHEESSGLLRTHVNWEDIENEVRLSLATEARFGENKNVENIGNMKGFMSRIALIEPDWTSESQNLPKKLIVKIASQLSFIELAKLMNFGNSSEKIEMDSEKLAKMEFVIRILHNRECDVYEMLQRQKFFQIPIPWILGSRKFSAENPLKAYIIFEPNAQKIENINSFENFELAEVEKIVKTIAEFSSLGEILPKDQLDFAGDSDLLAHIMAEFSEPKMQENCFAQIRGAFLGGSDDGNAQKYGEKVEKLIEIYRLLLSPKILANIGRAAEIVGHRTSLIHGDLWSSNFLCRKNPHPEMLAIIDWQTVAFGAPGQDLARLFMNVLSTENRRAHLEHLLGIYFQTIAENAENSGNLAPFTLEQLKKSYQLLFPTISILVLPGIIPFLEMASGIQEEQKMYVRKLAFEKICGLLDDVLKAHEENLKDFPQFFE</sequence>
<dbReference type="InterPro" id="IPR015897">
    <property type="entry name" value="CHK_kinase-like"/>
</dbReference>
<dbReference type="SMART" id="SM00587">
    <property type="entry name" value="CHK"/>
    <property type="match status" value="1"/>
</dbReference>
<dbReference type="InterPro" id="IPR052961">
    <property type="entry name" value="Oxido-Kinase-like_Enzymes"/>
</dbReference>
<dbReference type="OrthoDB" id="5813109at2759"/>
<evidence type="ECO:0000313" key="2">
    <source>
        <dbReference type="EMBL" id="CAI5450400.1"/>
    </source>
</evidence>
<reference evidence="2" key="1">
    <citation type="submission" date="2022-11" db="EMBL/GenBank/DDBJ databases">
        <authorList>
            <person name="Kikuchi T."/>
        </authorList>
    </citation>
    <scope>NUCLEOTIDE SEQUENCE</scope>
    <source>
        <strain evidence="2">PS1010</strain>
    </source>
</reference>
<protein>
    <recommendedName>
        <fullName evidence="1">CHK kinase-like domain-containing protein</fullName>
    </recommendedName>
</protein>
<dbReference type="PANTHER" id="PTHR23020:SF43">
    <property type="entry name" value="CHK KINASE-LIKE DOMAIN-CONTAINING PROTEIN"/>
    <property type="match status" value="1"/>
</dbReference>
<evidence type="ECO:0000313" key="3">
    <source>
        <dbReference type="Proteomes" id="UP001152747"/>
    </source>
</evidence>
<accession>A0A9P1N3W7</accession>
<dbReference type="Gene3D" id="3.90.1200.10">
    <property type="match status" value="1"/>
</dbReference>
<dbReference type="InterPro" id="IPR011009">
    <property type="entry name" value="Kinase-like_dom_sf"/>
</dbReference>
<gene>
    <name evidence="2" type="ORF">CAMP_LOCUS13037</name>
</gene>
<organism evidence="2 3">
    <name type="scientific">Caenorhabditis angaria</name>
    <dbReference type="NCBI Taxonomy" id="860376"/>
    <lineage>
        <taxon>Eukaryota</taxon>
        <taxon>Metazoa</taxon>
        <taxon>Ecdysozoa</taxon>
        <taxon>Nematoda</taxon>
        <taxon>Chromadorea</taxon>
        <taxon>Rhabditida</taxon>
        <taxon>Rhabditina</taxon>
        <taxon>Rhabditomorpha</taxon>
        <taxon>Rhabditoidea</taxon>
        <taxon>Rhabditidae</taxon>
        <taxon>Peloderinae</taxon>
        <taxon>Caenorhabditis</taxon>
    </lineage>
</organism>
<proteinExistence type="predicted"/>
<dbReference type="SUPFAM" id="SSF56112">
    <property type="entry name" value="Protein kinase-like (PK-like)"/>
    <property type="match status" value="1"/>
</dbReference>
<name>A0A9P1N3W7_9PELO</name>
<evidence type="ECO:0000259" key="1">
    <source>
        <dbReference type="SMART" id="SM00587"/>
    </source>
</evidence>
<dbReference type="InterPro" id="IPR012877">
    <property type="entry name" value="Dhs-27"/>
</dbReference>
<dbReference type="EMBL" id="CANHGI010000005">
    <property type="protein sequence ID" value="CAI5450400.1"/>
    <property type="molecule type" value="Genomic_DNA"/>
</dbReference>
<comment type="caution">
    <text evidence="2">The sequence shown here is derived from an EMBL/GenBank/DDBJ whole genome shotgun (WGS) entry which is preliminary data.</text>
</comment>
<keyword evidence="3" id="KW-1185">Reference proteome</keyword>
<dbReference type="AlphaFoldDB" id="A0A9P1N3W7"/>
<dbReference type="PANTHER" id="PTHR23020">
    <property type="entry name" value="UNCHARACTERIZED NUCLEAR HORMONE RECEPTOR-RELATED"/>
    <property type="match status" value="1"/>
</dbReference>